<feature type="domain" description="FIST C-domain" evidence="1">
    <location>
        <begin position="1"/>
        <end position="106"/>
    </location>
</feature>
<comment type="caution">
    <text evidence="2">The sequence shown here is derived from an EMBL/GenBank/DDBJ whole genome shotgun (WGS) entry which is preliminary data.</text>
</comment>
<dbReference type="InterPro" id="IPR019494">
    <property type="entry name" value="FIST_C"/>
</dbReference>
<dbReference type="AlphaFoldDB" id="A0A5T1S5N7"/>
<reference evidence="2" key="1">
    <citation type="submission" date="2018-06" db="EMBL/GenBank/DDBJ databases">
        <authorList>
            <consortium name="NARMS: The National Antimicrobial Resistance Monitoring System"/>
        </authorList>
    </citation>
    <scope>NUCLEOTIDE SEQUENCE</scope>
    <source>
        <strain evidence="2">FSIS11810610</strain>
    </source>
</reference>
<sequence length="178" mass="20986">MQEYTFALKIGEDYLISPMKINPNKTLFSYCDIESAQELSLLKKTNFIEAIKKDYEKFSLNKPKPLGAIFNDCILRRLHNKEHLNQIYFNNFPIVGFSSFGEIYGAGIAKSLVAIFFYEVENFNDFKPRYLKTFIQKYSDFKYYYLNIKGQKLEMTNEINKIILNQLKCYEDVLAKLN</sequence>
<name>A0A5T1S5N7_CAMJU</name>
<gene>
    <name evidence="2" type="ORF">DPU76_07465</name>
</gene>
<protein>
    <submittedName>
        <fullName evidence="2">MCP-domain signal transduction protein</fullName>
    </submittedName>
</protein>
<organism evidence="2">
    <name type="scientific">Campylobacter jejuni</name>
    <dbReference type="NCBI Taxonomy" id="197"/>
    <lineage>
        <taxon>Bacteria</taxon>
        <taxon>Pseudomonadati</taxon>
        <taxon>Campylobacterota</taxon>
        <taxon>Epsilonproteobacteria</taxon>
        <taxon>Campylobacterales</taxon>
        <taxon>Campylobacteraceae</taxon>
        <taxon>Campylobacter</taxon>
    </lineage>
</organism>
<dbReference type="SMART" id="SM01204">
    <property type="entry name" value="FIST_C"/>
    <property type="match status" value="1"/>
</dbReference>
<proteinExistence type="predicted"/>
<dbReference type="EMBL" id="AACOXN010000044">
    <property type="protein sequence ID" value="EAL5170269.1"/>
    <property type="molecule type" value="Genomic_DNA"/>
</dbReference>
<evidence type="ECO:0000259" key="1">
    <source>
        <dbReference type="SMART" id="SM01204"/>
    </source>
</evidence>
<evidence type="ECO:0000313" key="2">
    <source>
        <dbReference type="EMBL" id="EAL5170269.1"/>
    </source>
</evidence>
<dbReference type="Pfam" id="PF10442">
    <property type="entry name" value="FIST_C"/>
    <property type="match status" value="1"/>
</dbReference>
<dbReference type="RefSeq" id="WP_252372481.1">
    <property type="nucleotide sequence ID" value="NZ_JAHCXS010000059.1"/>
</dbReference>
<accession>A0A5T1S5N7</accession>